<evidence type="ECO:0000256" key="1">
    <source>
        <dbReference type="SAM" id="SignalP"/>
    </source>
</evidence>
<protein>
    <submittedName>
        <fullName evidence="2">Uncharacterized protein</fullName>
    </submittedName>
</protein>
<feature type="signal peptide" evidence="1">
    <location>
        <begin position="1"/>
        <end position="36"/>
    </location>
</feature>
<dbReference type="EMBL" id="JACBZI010000001">
    <property type="protein sequence ID" value="NYI11789.1"/>
    <property type="molecule type" value="Genomic_DNA"/>
</dbReference>
<gene>
    <name evidence="2" type="ORF">BKA05_003304</name>
</gene>
<evidence type="ECO:0000313" key="2">
    <source>
        <dbReference type="EMBL" id="NYI11789.1"/>
    </source>
</evidence>
<sequence length="437" mass="44885">MSPTTPRHPSLPSLLRTATGTVAALAMGLSATVALASAGSAAAPESAAQSAERPTLTRTQFAFRANGYGTSASGGMVPVGSDRTALSSISCTSDAGKAHRNFVAESEVPGLGTVRGVYSRVSTSQKKGVTTSSSVHRVAEIVLADTPLGSLTIDGVESTTSAFHDADGFHATAQTDLAGIFFTPPGGEPQGVDLPSLGQSVTIPGVAVISLGRTIEKATKDDARAYAVGLVIKVIPTETTVKVARSVSKLEKGYKSGIFHGSGVPAKAKVLGELVEVGKVINQVMPCTGTEGELDPMDAADVDLADQIVVEGASARQKGKQTRAKAVGMEASKVARIDVADQLVIEALESKVNVTRRADGKLKRNAKASFGSITLGGEPQSLDQLGELEIPGLAKIQTGLKKKIRGGIRMIGVRITLLDGTGAVLDFATSKLSISES</sequence>
<keyword evidence="1" id="KW-0732">Signal</keyword>
<reference evidence="2 3" key="1">
    <citation type="submission" date="2020-07" db="EMBL/GenBank/DDBJ databases">
        <title>Sequencing the genomes of 1000 actinobacteria strains.</title>
        <authorList>
            <person name="Klenk H.-P."/>
        </authorList>
    </citation>
    <scope>NUCLEOTIDE SEQUENCE [LARGE SCALE GENOMIC DNA]</scope>
    <source>
        <strain evidence="2 3">DSM 18248</strain>
    </source>
</reference>
<name>A0A7Y9YHI6_9ACTN</name>
<evidence type="ECO:0000313" key="3">
    <source>
        <dbReference type="Proteomes" id="UP000537326"/>
    </source>
</evidence>
<keyword evidence="3" id="KW-1185">Reference proteome</keyword>
<feature type="chain" id="PRO_5038842484" evidence="1">
    <location>
        <begin position="37"/>
        <end position="437"/>
    </location>
</feature>
<dbReference type="AlphaFoldDB" id="A0A7Y9YHI6"/>
<organism evidence="2 3">
    <name type="scientific">Nocardioides marinus</name>
    <dbReference type="NCBI Taxonomy" id="374514"/>
    <lineage>
        <taxon>Bacteria</taxon>
        <taxon>Bacillati</taxon>
        <taxon>Actinomycetota</taxon>
        <taxon>Actinomycetes</taxon>
        <taxon>Propionibacteriales</taxon>
        <taxon>Nocardioidaceae</taxon>
        <taxon>Nocardioides</taxon>
    </lineage>
</organism>
<dbReference type="Proteomes" id="UP000537326">
    <property type="component" value="Unassembled WGS sequence"/>
</dbReference>
<proteinExistence type="predicted"/>
<accession>A0A7Y9YHI6</accession>
<dbReference type="NCBIfam" id="NF040603">
    <property type="entry name" value="choice_anch_P"/>
    <property type="match status" value="1"/>
</dbReference>
<comment type="caution">
    <text evidence="2">The sequence shown here is derived from an EMBL/GenBank/DDBJ whole genome shotgun (WGS) entry which is preliminary data.</text>
</comment>
<dbReference type="RefSeq" id="WP_179532426.1">
    <property type="nucleotide sequence ID" value="NZ_BAAAPP010000014.1"/>
</dbReference>